<comment type="caution">
    <text evidence="1">The sequence shown here is derived from an EMBL/GenBank/DDBJ whole genome shotgun (WGS) entry which is preliminary data.</text>
</comment>
<protein>
    <submittedName>
        <fullName evidence="1">Uncharacterized protein</fullName>
    </submittedName>
</protein>
<dbReference type="AlphaFoldDB" id="C8P6M6"/>
<dbReference type="EMBL" id="ACLL01000023">
    <property type="protein sequence ID" value="EEW53814.1"/>
    <property type="molecule type" value="Genomic_DNA"/>
</dbReference>
<name>C8P6M6_9LACO</name>
<organism evidence="1 2">
    <name type="scientific">Limosilactobacillus antri DSM 16041</name>
    <dbReference type="NCBI Taxonomy" id="525309"/>
    <lineage>
        <taxon>Bacteria</taxon>
        <taxon>Bacillati</taxon>
        <taxon>Bacillota</taxon>
        <taxon>Bacilli</taxon>
        <taxon>Lactobacillales</taxon>
        <taxon>Lactobacillaceae</taxon>
        <taxon>Limosilactobacillus</taxon>
    </lineage>
</organism>
<evidence type="ECO:0000313" key="1">
    <source>
        <dbReference type="EMBL" id="EEW53814.1"/>
    </source>
</evidence>
<evidence type="ECO:0000313" key="2">
    <source>
        <dbReference type="Proteomes" id="UP000003675"/>
    </source>
</evidence>
<accession>C8P6M6</accession>
<sequence>MLIPSSKRNNLSQFNNNCLLHVKFTTQSAYLQGRLNFLYHDFQKVLIDNAK</sequence>
<reference evidence="1 2" key="1">
    <citation type="submission" date="2009-09" db="EMBL/GenBank/DDBJ databases">
        <authorList>
            <person name="Qin X."/>
            <person name="Bachman B."/>
            <person name="Battles P."/>
            <person name="Bell A."/>
            <person name="Bess C."/>
            <person name="Bickham C."/>
            <person name="Chaboub L."/>
            <person name="Chen D."/>
            <person name="Coyle M."/>
            <person name="Deiros D.R."/>
            <person name="Dinh H."/>
            <person name="Forbes L."/>
            <person name="Fowler G."/>
            <person name="Francisco L."/>
            <person name="Fu Q."/>
            <person name="Gubbala S."/>
            <person name="Hale W."/>
            <person name="Han Y."/>
            <person name="Hemphill L."/>
            <person name="Highlander S.K."/>
            <person name="Hirani K."/>
            <person name="Hogues M."/>
            <person name="Jackson L."/>
            <person name="Jakkamsetti A."/>
            <person name="Javaid M."/>
            <person name="Jiang H."/>
            <person name="Korchina V."/>
            <person name="Kovar C."/>
            <person name="Lara F."/>
            <person name="Lee S."/>
            <person name="Mata R."/>
            <person name="Mathew T."/>
            <person name="Moen C."/>
            <person name="Morales K."/>
            <person name="Munidasa M."/>
            <person name="Nazareth L."/>
            <person name="Ngo R."/>
            <person name="Nguyen L."/>
            <person name="Okwuonu G."/>
            <person name="Ongeri F."/>
            <person name="Patil S."/>
            <person name="Petrosino J."/>
            <person name="Pham C."/>
            <person name="Pham P."/>
            <person name="Pu L.-L."/>
            <person name="Puazo M."/>
            <person name="Raj R."/>
            <person name="Reid J."/>
            <person name="Rouhana J."/>
            <person name="Saada N."/>
            <person name="Shang Y."/>
            <person name="Simmons D."/>
            <person name="Thornton R."/>
            <person name="Warren J."/>
            <person name="Weissenberger G."/>
            <person name="Zhang J."/>
            <person name="Zhang L."/>
            <person name="Zhou C."/>
            <person name="Zhu D."/>
            <person name="Muzny D."/>
            <person name="Worley K."/>
            <person name="Gibbs R."/>
        </authorList>
    </citation>
    <scope>NUCLEOTIDE SEQUENCE [LARGE SCALE GENOMIC DNA]</scope>
    <source>
        <strain evidence="1 2">DSM 16041</strain>
    </source>
</reference>
<dbReference type="STRING" id="525309.HMPREF0494_0970"/>
<dbReference type="Proteomes" id="UP000003675">
    <property type="component" value="Unassembled WGS sequence"/>
</dbReference>
<proteinExistence type="predicted"/>
<gene>
    <name evidence="1" type="ORF">HMPREF0494_0970</name>
</gene>
<dbReference type="HOGENOM" id="CLU_3099986_0_0_9"/>